<evidence type="ECO:0008006" key="7">
    <source>
        <dbReference type="Google" id="ProtNLM"/>
    </source>
</evidence>
<dbReference type="GO" id="GO:0003948">
    <property type="term" value="F:N4-(beta-N-acetylglucosaminyl)-L-asparaginase activity"/>
    <property type="evidence" value="ECO:0007669"/>
    <property type="project" value="TreeGrafter"/>
</dbReference>
<evidence type="ECO:0000256" key="4">
    <source>
        <dbReference type="PIRSR" id="PIRSR600246-3"/>
    </source>
</evidence>
<evidence type="ECO:0000313" key="6">
    <source>
        <dbReference type="Proteomes" id="UP000887568"/>
    </source>
</evidence>
<dbReference type="EnsemblMetazoa" id="XM_038199180.1">
    <property type="protein sequence ID" value="XP_038055108.1"/>
    <property type="gene ID" value="LOC119727326"/>
</dbReference>
<dbReference type="Pfam" id="PF01112">
    <property type="entry name" value="Asparaginase_2"/>
    <property type="match status" value="1"/>
</dbReference>
<feature type="active site" description="Nucleophile" evidence="2">
    <location>
        <position position="75"/>
    </location>
</feature>
<dbReference type="SUPFAM" id="SSF56235">
    <property type="entry name" value="N-terminal nucleophile aminohydrolases (Ntn hydrolases)"/>
    <property type="match status" value="1"/>
</dbReference>
<evidence type="ECO:0000256" key="3">
    <source>
        <dbReference type="PIRSR" id="PIRSR600246-2"/>
    </source>
</evidence>
<dbReference type="GeneID" id="119727326"/>
<dbReference type="Proteomes" id="UP000887568">
    <property type="component" value="Unplaced"/>
</dbReference>
<comment type="similarity">
    <text evidence="1">Belongs to the Ntn-hydrolase family.</text>
</comment>
<dbReference type="OrthoDB" id="188713at2759"/>
<evidence type="ECO:0000256" key="2">
    <source>
        <dbReference type="PIRSR" id="PIRSR600246-1"/>
    </source>
</evidence>
<dbReference type="GO" id="GO:0005764">
    <property type="term" value="C:lysosome"/>
    <property type="evidence" value="ECO:0007669"/>
    <property type="project" value="TreeGrafter"/>
</dbReference>
<dbReference type="RefSeq" id="XP_038055108.1">
    <property type="nucleotide sequence ID" value="XM_038199180.1"/>
</dbReference>
<evidence type="ECO:0000313" key="5">
    <source>
        <dbReference type="EnsemblMetazoa" id="XP_038055108.1"/>
    </source>
</evidence>
<protein>
    <recommendedName>
        <fullName evidence="7">N(4)-(Beta-N-acetylglucosaminyl)-L-asparaginase</fullName>
    </recommendedName>
</protein>
<sequence>MQFAVEMGFKEESLATNTSINEWKQWKANNCQPNFRQNVQPDPTKSCGPYHPDYARSHPVEPRYNSEVDKGNHDTIGMLVIDRDGNIAGGTTTNGANHKVPGRVGDSPIVGAGCYVDNDVGGAVATGDGDVMMRFLPSSIRIAAVMDD</sequence>
<feature type="site" description="Cleavage; by autolysis" evidence="4">
    <location>
        <begin position="74"/>
        <end position="75"/>
    </location>
</feature>
<organism evidence="5 6">
    <name type="scientific">Patiria miniata</name>
    <name type="common">Bat star</name>
    <name type="synonym">Asterina miniata</name>
    <dbReference type="NCBI Taxonomy" id="46514"/>
    <lineage>
        <taxon>Eukaryota</taxon>
        <taxon>Metazoa</taxon>
        <taxon>Echinodermata</taxon>
        <taxon>Eleutherozoa</taxon>
        <taxon>Asterozoa</taxon>
        <taxon>Asteroidea</taxon>
        <taxon>Valvatacea</taxon>
        <taxon>Valvatida</taxon>
        <taxon>Asterinidae</taxon>
        <taxon>Patiria</taxon>
    </lineage>
</organism>
<dbReference type="InterPro" id="IPR029055">
    <property type="entry name" value="Ntn_hydrolases_N"/>
</dbReference>
<dbReference type="PANTHER" id="PTHR10188:SF6">
    <property type="entry name" value="N(4)-(BETA-N-ACETYLGLUCOSAMINYL)-L-ASPARAGINASE"/>
    <property type="match status" value="1"/>
</dbReference>
<dbReference type="InterPro" id="IPR000246">
    <property type="entry name" value="Peptidase_T2"/>
</dbReference>
<keyword evidence="6" id="KW-1185">Reference proteome</keyword>
<dbReference type="PANTHER" id="PTHR10188">
    <property type="entry name" value="L-ASPARAGINASE"/>
    <property type="match status" value="1"/>
</dbReference>
<dbReference type="AlphaFoldDB" id="A0A913ZTN6"/>
<feature type="binding site" evidence="3">
    <location>
        <begin position="126"/>
        <end position="129"/>
    </location>
    <ligand>
        <name>substrate</name>
    </ligand>
</feature>
<proteinExistence type="inferred from homology"/>
<dbReference type="Gene3D" id="3.60.20.30">
    <property type="entry name" value="(Glycosyl)asparaginase"/>
    <property type="match status" value="1"/>
</dbReference>
<feature type="binding site" evidence="3">
    <location>
        <begin position="103"/>
        <end position="106"/>
    </location>
    <ligand>
        <name>substrate</name>
    </ligand>
</feature>
<name>A0A913ZTN6_PATMI</name>
<evidence type="ECO:0000256" key="1">
    <source>
        <dbReference type="ARBA" id="ARBA00010872"/>
    </source>
</evidence>
<reference evidence="5" key="1">
    <citation type="submission" date="2022-11" db="UniProtKB">
        <authorList>
            <consortium name="EnsemblMetazoa"/>
        </authorList>
    </citation>
    <scope>IDENTIFICATION</scope>
</reference>
<accession>A0A913ZTN6</accession>